<keyword evidence="4" id="KW-1185">Reference proteome</keyword>
<evidence type="ECO:0000313" key="3">
    <source>
        <dbReference type="EMBL" id="GFY77780.1"/>
    </source>
</evidence>
<dbReference type="Proteomes" id="UP000886998">
    <property type="component" value="Unassembled WGS sequence"/>
</dbReference>
<organism evidence="3 4">
    <name type="scientific">Trichonephila inaurata madagascariensis</name>
    <dbReference type="NCBI Taxonomy" id="2747483"/>
    <lineage>
        <taxon>Eukaryota</taxon>
        <taxon>Metazoa</taxon>
        <taxon>Ecdysozoa</taxon>
        <taxon>Arthropoda</taxon>
        <taxon>Chelicerata</taxon>
        <taxon>Arachnida</taxon>
        <taxon>Araneae</taxon>
        <taxon>Araneomorphae</taxon>
        <taxon>Entelegynae</taxon>
        <taxon>Araneoidea</taxon>
        <taxon>Nephilidae</taxon>
        <taxon>Trichonephila</taxon>
        <taxon>Trichonephila inaurata</taxon>
    </lineage>
</organism>
<evidence type="ECO:0000256" key="1">
    <source>
        <dbReference type="SAM" id="MobiDB-lite"/>
    </source>
</evidence>
<feature type="region of interest" description="Disordered" evidence="1">
    <location>
        <begin position="1"/>
        <end position="20"/>
    </location>
</feature>
<dbReference type="AlphaFoldDB" id="A0A8X7CT55"/>
<proteinExistence type="predicted"/>
<feature type="domain" description="Pre-C2HC" evidence="2">
    <location>
        <begin position="213"/>
        <end position="270"/>
    </location>
</feature>
<gene>
    <name evidence="3" type="primary">NCL1_34574</name>
    <name evidence="3" type="ORF">TNIN_455031</name>
</gene>
<evidence type="ECO:0000259" key="2">
    <source>
        <dbReference type="Pfam" id="PF07530"/>
    </source>
</evidence>
<accession>A0A8X7CT55</accession>
<name>A0A8X7CT55_9ARAC</name>
<evidence type="ECO:0000313" key="4">
    <source>
        <dbReference type="Proteomes" id="UP000886998"/>
    </source>
</evidence>
<dbReference type="Pfam" id="PF07530">
    <property type="entry name" value="PRE_C2HC"/>
    <property type="match status" value="1"/>
</dbReference>
<sequence>MLEIEKSIPSPTPETTQKLEAEQRTLEEKIKDLEGKMTEFLPCPIALCPHNYKFKAVKRPADPVIRPAKFTAKAAKNNNSKTVNDFVFPKKTIKNAPTQKKDEVVTNNTFAALNTAQADAEDVSPPQYKIKPIFMKVIDSYNLILQELHRSHPTATNTFTKGYIKIEAQSADDHRDITNYLTSKNLQYYVIEPPSNRPLKLVIKGLPADIDPEDIKNDLISKGIKIEKIAQLKKFTTKTPLPIFMIEVTRDENVNDIYQVRSCLYMQIKLDPFKRECPLFPKPRKGKSKTQADNLKRNNDISMVKPGLSYSQALNPNKSHQMAPRGNASSAPEIKINKNNETINLEALNANQNNSSDFSFLQAIIEMQKIFSLFPSLLSEMQKSFNCTNPADKLNCLLKGVCSSLNSLTVNDV</sequence>
<protein>
    <recommendedName>
        <fullName evidence="2">Pre-C2HC domain-containing protein</fullName>
    </recommendedName>
</protein>
<dbReference type="InterPro" id="IPR006579">
    <property type="entry name" value="Pre_C2HC_dom"/>
</dbReference>
<dbReference type="EMBL" id="BMAV01022648">
    <property type="protein sequence ID" value="GFY77780.1"/>
    <property type="molecule type" value="Genomic_DNA"/>
</dbReference>
<comment type="caution">
    <text evidence="3">The sequence shown here is derived from an EMBL/GenBank/DDBJ whole genome shotgun (WGS) entry which is preliminary data.</text>
</comment>
<reference evidence="3" key="1">
    <citation type="submission" date="2020-08" db="EMBL/GenBank/DDBJ databases">
        <title>Multicomponent nature underlies the extraordinary mechanical properties of spider dragline silk.</title>
        <authorList>
            <person name="Kono N."/>
            <person name="Nakamura H."/>
            <person name="Mori M."/>
            <person name="Yoshida Y."/>
            <person name="Ohtoshi R."/>
            <person name="Malay A.D."/>
            <person name="Moran D.A.P."/>
            <person name="Tomita M."/>
            <person name="Numata K."/>
            <person name="Arakawa K."/>
        </authorList>
    </citation>
    <scope>NUCLEOTIDE SEQUENCE</scope>
</reference>